<dbReference type="PROSITE" id="PS51379">
    <property type="entry name" value="4FE4S_FER_2"/>
    <property type="match status" value="2"/>
</dbReference>
<dbReference type="InterPro" id="IPR017900">
    <property type="entry name" value="4Fe4S_Fe_S_CS"/>
</dbReference>
<dbReference type="SUPFAM" id="SSF54862">
    <property type="entry name" value="4Fe-4S ferredoxins"/>
    <property type="match status" value="1"/>
</dbReference>
<dbReference type="Pfam" id="PF12838">
    <property type="entry name" value="Fer4_7"/>
    <property type="match status" value="1"/>
</dbReference>
<dbReference type="PANTHER" id="PTHR43193">
    <property type="match status" value="1"/>
</dbReference>
<dbReference type="GO" id="GO:0046872">
    <property type="term" value="F:metal ion binding"/>
    <property type="evidence" value="ECO:0007669"/>
    <property type="project" value="UniProtKB-KW"/>
</dbReference>
<keyword evidence="1" id="KW-0479">Metal-binding</keyword>
<dbReference type="InterPro" id="IPR007525">
    <property type="entry name" value="FrhB_FdhB_C"/>
</dbReference>
<comment type="caution">
    <text evidence="5">The sequence shown here is derived from an EMBL/GenBank/DDBJ whole genome shotgun (WGS) entry which is preliminary data.</text>
</comment>
<reference evidence="5 6" key="1">
    <citation type="submission" date="2014-07" db="EMBL/GenBank/DDBJ databases">
        <title>Porphyromonadaceae bacterium OUH 334697 = ATCC BAA-2682 = DSM 28341 draft genome.</title>
        <authorList>
            <person name="Sydenham T.V."/>
            <person name="Hasman H."/>
            <person name="Justesen U.S."/>
        </authorList>
    </citation>
    <scope>NUCLEOTIDE SEQUENCE [LARGE SCALE GENOMIC DNA]</scope>
    <source>
        <strain evidence="5 6">OUH 334697</strain>
    </source>
</reference>
<keyword evidence="2" id="KW-0408">Iron</keyword>
<accession>A0AB34R715</accession>
<dbReference type="Gene3D" id="3.30.70.20">
    <property type="match status" value="1"/>
</dbReference>
<protein>
    <recommendedName>
        <fullName evidence="4">4Fe-4S ferredoxin-type domain-containing protein</fullName>
    </recommendedName>
</protein>
<gene>
    <name evidence="5" type="ORF">IE90_02420</name>
</gene>
<name>A0AB34R715_9PORP</name>
<dbReference type="GO" id="GO:0051536">
    <property type="term" value="F:iron-sulfur cluster binding"/>
    <property type="evidence" value="ECO:0007669"/>
    <property type="project" value="UniProtKB-KW"/>
</dbReference>
<dbReference type="InterPro" id="IPR052977">
    <property type="entry name" value="Polyferredoxin-like_ET"/>
</dbReference>
<sequence>MPDLPSHKNCSGCLACIDCCPVQALSMKRENGFFHIAVHHATCINCKLCEKVCPNLTFKTSNKETDAKVYAVWSLNQNIRFQSASGGAFAELARYFLATGGHVAGAVLENNRVFHKFIHHVDDLSQLQNSKYIQSDTINIYKETRKLLFRNEKVLFSGTPCQIAGLFQFLKKDNIENLLTAEIVCNGVESELVLQDHLGHFQADHIISFRDKTQGMKSYGTTTLSIHGDPRKIRQQEDIFARFFFGGLTLRPSCYNCPFSILPRTADITLGDYWGSDEWPEETEKGISLVITNNAKGTSAFEELQESGNIESNPVNWEKCLPYNPRIFTGKNYLQYHPARMFSKLIRLLLPAKLQRKIFSHPVPFAFDKFSLKIISFIANYFSSRTGKKCQETVARMNRFTNEKKEVI</sequence>
<dbReference type="Pfam" id="PF04432">
    <property type="entry name" value="FrhB_FdhB_C"/>
    <property type="match status" value="1"/>
</dbReference>
<evidence type="ECO:0000256" key="2">
    <source>
        <dbReference type="ARBA" id="ARBA00023004"/>
    </source>
</evidence>
<feature type="domain" description="4Fe-4S ferredoxin-type" evidence="4">
    <location>
        <begin position="1"/>
        <end position="30"/>
    </location>
</feature>
<proteinExistence type="predicted"/>
<dbReference type="RefSeq" id="WP_041502311.1">
    <property type="nucleotide sequence ID" value="NZ_JPIT01000008.1"/>
</dbReference>
<keyword evidence="3" id="KW-0411">Iron-sulfur</keyword>
<organism evidence="5 6">
    <name type="scientific">Sanguibacteroides justesenii</name>
    <dbReference type="NCBI Taxonomy" id="1547597"/>
    <lineage>
        <taxon>Bacteria</taxon>
        <taxon>Pseudomonadati</taxon>
        <taxon>Bacteroidota</taxon>
        <taxon>Bacteroidia</taxon>
        <taxon>Bacteroidales</taxon>
        <taxon>Porphyromonadaceae</taxon>
        <taxon>Sanguibacteroides</taxon>
    </lineage>
</organism>
<evidence type="ECO:0000256" key="3">
    <source>
        <dbReference type="ARBA" id="ARBA00023014"/>
    </source>
</evidence>
<dbReference type="EMBL" id="JPIT01000008">
    <property type="protein sequence ID" value="KIO46894.1"/>
    <property type="molecule type" value="Genomic_DNA"/>
</dbReference>
<dbReference type="PROSITE" id="PS00198">
    <property type="entry name" value="4FE4S_FER_1"/>
    <property type="match status" value="1"/>
</dbReference>
<dbReference type="PANTHER" id="PTHR43193:SF2">
    <property type="entry name" value="POLYFERREDOXIN PROTEIN FWDF"/>
    <property type="match status" value="1"/>
</dbReference>
<dbReference type="AlphaFoldDB" id="A0AB34R715"/>
<evidence type="ECO:0000313" key="5">
    <source>
        <dbReference type="EMBL" id="KIO46894.1"/>
    </source>
</evidence>
<dbReference type="InterPro" id="IPR017896">
    <property type="entry name" value="4Fe4S_Fe-S-bd"/>
</dbReference>
<evidence type="ECO:0000259" key="4">
    <source>
        <dbReference type="PROSITE" id="PS51379"/>
    </source>
</evidence>
<evidence type="ECO:0000313" key="6">
    <source>
        <dbReference type="Proteomes" id="UP000031937"/>
    </source>
</evidence>
<dbReference type="Proteomes" id="UP000031937">
    <property type="component" value="Unassembled WGS sequence"/>
</dbReference>
<evidence type="ECO:0000256" key="1">
    <source>
        <dbReference type="ARBA" id="ARBA00022723"/>
    </source>
</evidence>
<feature type="domain" description="4Fe-4S ferredoxin-type" evidence="4">
    <location>
        <begin position="34"/>
        <end position="63"/>
    </location>
</feature>